<evidence type="ECO:0000256" key="1">
    <source>
        <dbReference type="ARBA" id="ARBA00005568"/>
    </source>
</evidence>
<keyword evidence="4" id="KW-0732">Signal</keyword>
<gene>
    <name evidence="6" type="ORF">VSH64_10240</name>
</gene>
<evidence type="ECO:0000256" key="2">
    <source>
        <dbReference type="ARBA" id="ARBA00022723"/>
    </source>
</evidence>
<dbReference type="InterPro" id="IPR015813">
    <property type="entry name" value="Pyrv/PenolPyrv_kinase-like_dom"/>
</dbReference>
<evidence type="ECO:0000313" key="7">
    <source>
        <dbReference type="Proteomes" id="UP001330812"/>
    </source>
</evidence>
<dbReference type="RefSeq" id="WP_326835290.1">
    <property type="nucleotide sequence ID" value="NZ_CP142149.1"/>
</dbReference>
<protein>
    <submittedName>
        <fullName evidence="6">Aldolase/citrate lyase family protein</fullName>
    </submittedName>
</protein>
<dbReference type="Gene3D" id="3.20.20.60">
    <property type="entry name" value="Phosphoenolpyruvate-binding domains"/>
    <property type="match status" value="1"/>
</dbReference>
<evidence type="ECO:0000256" key="3">
    <source>
        <dbReference type="ARBA" id="ARBA00023239"/>
    </source>
</evidence>
<dbReference type="InterPro" id="IPR050251">
    <property type="entry name" value="HpcH-HpaI_aldolase"/>
</dbReference>
<evidence type="ECO:0000313" key="6">
    <source>
        <dbReference type="EMBL" id="WSE32483.1"/>
    </source>
</evidence>
<dbReference type="PANTHER" id="PTHR30502">
    <property type="entry name" value="2-KETO-3-DEOXY-L-RHAMNONATE ALDOLASE"/>
    <property type="match status" value="1"/>
</dbReference>
<feature type="signal peptide" evidence="4">
    <location>
        <begin position="1"/>
        <end position="22"/>
    </location>
</feature>
<dbReference type="Pfam" id="PF03328">
    <property type="entry name" value="HpcH_HpaI"/>
    <property type="match status" value="1"/>
</dbReference>
<keyword evidence="7" id="KW-1185">Reference proteome</keyword>
<dbReference type="InterPro" id="IPR005000">
    <property type="entry name" value="Aldolase/citrate-lyase_domain"/>
</dbReference>
<keyword evidence="2" id="KW-0479">Metal-binding</keyword>
<dbReference type="InterPro" id="IPR040442">
    <property type="entry name" value="Pyrv_kinase-like_dom_sf"/>
</dbReference>
<comment type="similarity">
    <text evidence="1">Belongs to the HpcH/HpaI aldolase family.</text>
</comment>
<dbReference type="Proteomes" id="UP001330812">
    <property type="component" value="Chromosome"/>
</dbReference>
<dbReference type="SUPFAM" id="SSF51621">
    <property type="entry name" value="Phosphoenolpyruvate/pyruvate domain"/>
    <property type="match status" value="1"/>
</dbReference>
<reference evidence="6 7" key="1">
    <citation type="journal article" date="2015" name="Int. J. Syst. Evol. Microbiol.">
        <title>Amycolatopsis rhabdoformis sp. nov., an actinomycete isolated from a tropical forest soil.</title>
        <authorList>
            <person name="Souza W.R."/>
            <person name="Silva R.E."/>
            <person name="Goodfellow M."/>
            <person name="Busarakam K."/>
            <person name="Figueiro F.S."/>
            <person name="Ferreira D."/>
            <person name="Rodrigues-Filho E."/>
            <person name="Moraes L.A.B."/>
            <person name="Zucchi T.D."/>
        </authorList>
    </citation>
    <scope>NUCLEOTIDE SEQUENCE [LARGE SCALE GENOMIC DNA]</scope>
    <source>
        <strain evidence="6 7">NCIMB 14900</strain>
    </source>
</reference>
<organism evidence="6 7">
    <name type="scientific">Amycolatopsis rhabdoformis</name>
    <dbReference type="NCBI Taxonomy" id="1448059"/>
    <lineage>
        <taxon>Bacteria</taxon>
        <taxon>Bacillati</taxon>
        <taxon>Actinomycetota</taxon>
        <taxon>Actinomycetes</taxon>
        <taxon>Pseudonocardiales</taxon>
        <taxon>Pseudonocardiaceae</taxon>
        <taxon>Amycolatopsis</taxon>
    </lineage>
</organism>
<dbReference type="PANTHER" id="PTHR30502:SF0">
    <property type="entry name" value="PHOSPHOENOLPYRUVATE CARBOXYLASE FAMILY PROTEIN"/>
    <property type="match status" value="1"/>
</dbReference>
<dbReference type="EMBL" id="CP142149">
    <property type="protein sequence ID" value="WSE32483.1"/>
    <property type="molecule type" value="Genomic_DNA"/>
</dbReference>
<dbReference type="GO" id="GO:0016829">
    <property type="term" value="F:lyase activity"/>
    <property type="evidence" value="ECO:0007669"/>
    <property type="project" value="UniProtKB-KW"/>
</dbReference>
<proteinExistence type="inferred from homology"/>
<accession>A0ABZ1IFK3</accession>
<feature type="domain" description="HpcH/HpaI aldolase/citrate lyase" evidence="5">
    <location>
        <begin position="21"/>
        <end position="235"/>
    </location>
</feature>
<evidence type="ECO:0000256" key="4">
    <source>
        <dbReference type="SAM" id="SignalP"/>
    </source>
</evidence>
<evidence type="ECO:0000259" key="5">
    <source>
        <dbReference type="Pfam" id="PF03328"/>
    </source>
</evidence>
<sequence length="257" mass="26677">MTDYTLRADLAAAPLFATSVMAASPVVVEAVSATPFAALCLDMEHSTLQANDVEDLIRAADVHAKPVIVRVPDIGSDIPRVLDAGAAGIIVPQVETAQQAREVVDRARYAPVGRRGLGPGRGSDYGASLSPAYTGEANDRTLVAVQIESGPGVRAAHEILATPGIDAVVIGPGDLSMSLGVPMGAPEFWAAVEHVFAVALDHGVAPGSFCFRDDHVSELVTRGTRLLLVGSDLGWVARGAATQWAELQSTLSPAVAR</sequence>
<feature type="chain" id="PRO_5046763430" evidence="4">
    <location>
        <begin position="23"/>
        <end position="257"/>
    </location>
</feature>
<keyword evidence="3 6" id="KW-0456">Lyase</keyword>
<name>A0ABZ1IFK3_9PSEU</name>